<accession>A0ABN6ZRS1</accession>
<protein>
    <recommendedName>
        <fullName evidence="2">AAA+ ATPase domain-containing protein</fullName>
    </recommendedName>
</protein>
<feature type="transmembrane region" description="Helical" evidence="1">
    <location>
        <begin position="360"/>
        <end position="378"/>
    </location>
</feature>
<feature type="transmembrane region" description="Helical" evidence="1">
    <location>
        <begin position="329"/>
        <end position="354"/>
    </location>
</feature>
<proteinExistence type="predicted"/>
<dbReference type="InterPro" id="IPR049945">
    <property type="entry name" value="AAA_22"/>
</dbReference>
<evidence type="ECO:0000259" key="2">
    <source>
        <dbReference type="SMART" id="SM00382"/>
    </source>
</evidence>
<keyword evidence="1" id="KW-0472">Membrane</keyword>
<dbReference type="Pfam" id="PF13401">
    <property type="entry name" value="AAA_22"/>
    <property type="match status" value="1"/>
</dbReference>
<dbReference type="InterPro" id="IPR003593">
    <property type="entry name" value="AAA+_ATPase"/>
</dbReference>
<sequence>MPGMRLPLPLPRRIKIRREPRLADIWIMQRWPIESLDACKMADPPFADINGVGAVLERLVDQVVAGRGGIYIIVGAPGSGKSTLLKTLHNRLRRGGIYSLYMDTAGRSLDDFVASLCSILGCREVSLDSLMERIREKAAEEGTMALLLDDIDRISGGNMDDVGKLLTGLTAVQREIGRGLFIAFSMARESLARLTLDPLMRGLVKSYMEVIDLDEHLVNSPTDLSRLLYAHFERARPPNPDPKAAAILNRYPLHPIRDQNVINMLYEILGTDTPRMYLEKVDELLRIAIRARSRVVSIAHLNILARRLIQARREAVPITQIQVMLVRRYVNGLIAGGLVVLGTVAITLAAINLVPPGLKLPYVVVGLVLMLAGILVHMRSIARPG</sequence>
<reference evidence="3 4" key="1">
    <citation type="submission" date="2023-09" db="EMBL/GenBank/DDBJ databases">
        <title>Pyrofollis japonicus gen. nov. sp. nov., a novel member of the family Pyrodictiaceae isolated from the Iheya North hydrothermal field.</title>
        <authorList>
            <person name="Miyazaki U."/>
            <person name="Sanari M."/>
            <person name="Tame A."/>
            <person name="Kitajima M."/>
            <person name="Okamoto A."/>
            <person name="Sawayama S."/>
            <person name="Miyazaki J."/>
            <person name="Takai K."/>
            <person name="Nakagawa S."/>
        </authorList>
    </citation>
    <scope>NUCLEOTIDE SEQUENCE [LARGE SCALE GENOMIC DNA]</scope>
    <source>
        <strain evidence="3 4">AV2</strain>
    </source>
</reference>
<dbReference type="InterPro" id="IPR027417">
    <property type="entry name" value="P-loop_NTPase"/>
</dbReference>
<feature type="domain" description="AAA+ ATPase" evidence="2">
    <location>
        <begin position="67"/>
        <end position="197"/>
    </location>
</feature>
<name>A0ABN6ZRS1_9CREN</name>
<evidence type="ECO:0000256" key="1">
    <source>
        <dbReference type="SAM" id="Phobius"/>
    </source>
</evidence>
<dbReference type="SMART" id="SM00382">
    <property type="entry name" value="AAA"/>
    <property type="match status" value="1"/>
</dbReference>
<keyword evidence="4" id="KW-1185">Reference proteome</keyword>
<evidence type="ECO:0000313" key="4">
    <source>
        <dbReference type="Proteomes" id="UP001341135"/>
    </source>
</evidence>
<keyword evidence="1" id="KW-1133">Transmembrane helix</keyword>
<dbReference type="EMBL" id="AP028907">
    <property type="protein sequence ID" value="BES81125.1"/>
    <property type="molecule type" value="Genomic_DNA"/>
</dbReference>
<organism evidence="3 4">
    <name type="scientific">Pyrodictium abyssi</name>
    <dbReference type="NCBI Taxonomy" id="54256"/>
    <lineage>
        <taxon>Archaea</taxon>
        <taxon>Thermoproteota</taxon>
        <taxon>Thermoprotei</taxon>
        <taxon>Desulfurococcales</taxon>
        <taxon>Pyrodictiaceae</taxon>
        <taxon>Pyrodictium</taxon>
    </lineage>
</organism>
<gene>
    <name evidence="3" type="ORF">PABY_06920</name>
</gene>
<evidence type="ECO:0000313" key="3">
    <source>
        <dbReference type="EMBL" id="BES81125.1"/>
    </source>
</evidence>
<dbReference type="SUPFAM" id="SSF52540">
    <property type="entry name" value="P-loop containing nucleoside triphosphate hydrolases"/>
    <property type="match status" value="1"/>
</dbReference>
<dbReference type="CDD" id="cd00009">
    <property type="entry name" value="AAA"/>
    <property type="match status" value="1"/>
</dbReference>
<keyword evidence="1" id="KW-0812">Transmembrane</keyword>
<dbReference type="Proteomes" id="UP001341135">
    <property type="component" value="Chromosome"/>
</dbReference>
<dbReference type="Gene3D" id="3.40.50.300">
    <property type="entry name" value="P-loop containing nucleotide triphosphate hydrolases"/>
    <property type="match status" value="1"/>
</dbReference>